<feature type="chain" id="PRO_5047119215" description="SH3b domain-containing protein" evidence="1">
    <location>
        <begin position="20"/>
        <end position="266"/>
    </location>
</feature>
<organism evidence="3 4">
    <name type="scientific">Sinobacterium norvegicum</name>
    <dbReference type="NCBI Taxonomy" id="1641715"/>
    <lineage>
        <taxon>Bacteria</taxon>
        <taxon>Pseudomonadati</taxon>
        <taxon>Pseudomonadota</taxon>
        <taxon>Gammaproteobacteria</taxon>
        <taxon>Cellvibrionales</taxon>
        <taxon>Spongiibacteraceae</taxon>
        <taxon>Sinobacterium</taxon>
    </lineage>
</organism>
<dbReference type="SUPFAM" id="SSF56925">
    <property type="entry name" value="OMPA-like"/>
    <property type="match status" value="1"/>
</dbReference>
<keyword evidence="4" id="KW-1185">Reference proteome</keyword>
<comment type="caution">
    <text evidence="3">The sequence shown here is derived from an EMBL/GenBank/DDBJ whole genome shotgun (WGS) entry which is preliminary data.</text>
</comment>
<keyword evidence="1" id="KW-0732">Signal</keyword>
<dbReference type="InterPro" id="IPR011250">
    <property type="entry name" value="OMP/PagP_B-barrel"/>
</dbReference>
<accession>A0ABM9AH25</accession>
<reference evidence="3" key="1">
    <citation type="submission" date="2021-12" db="EMBL/GenBank/DDBJ databases">
        <authorList>
            <person name="Rodrigo-Torres L."/>
            <person name="Arahal R. D."/>
            <person name="Lucena T."/>
        </authorList>
    </citation>
    <scope>NUCLEOTIDE SEQUENCE</scope>
    <source>
        <strain evidence="3">CECT 8267</strain>
    </source>
</reference>
<dbReference type="Pfam" id="PF08239">
    <property type="entry name" value="SH3_3"/>
    <property type="match status" value="1"/>
</dbReference>
<protein>
    <recommendedName>
        <fullName evidence="2">SH3b domain-containing protein</fullName>
    </recommendedName>
</protein>
<evidence type="ECO:0000256" key="1">
    <source>
        <dbReference type="SAM" id="SignalP"/>
    </source>
</evidence>
<gene>
    <name evidence="3" type="ORF">SIN8267_02644</name>
</gene>
<evidence type="ECO:0000313" key="4">
    <source>
        <dbReference type="Proteomes" id="UP000838100"/>
    </source>
</evidence>
<evidence type="ECO:0000259" key="2">
    <source>
        <dbReference type="PROSITE" id="PS51781"/>
    </source>
</evidence>
<dbReference type="EMBL" id="CAKLPX010000003">
    <property type="protein sequence ID" value="CAH0992512.1"/>
    <property type="molecule type" value="Genomic_DNA"/>
</dbReference>
<dbReference type="Proteomes" id="UP000838100">
    <property type="component" value="Unassembled WGS sequence"/>
</dbReference>
<feature type="domain" description="SH3b" evidence="2">
    <location>
        <begin position="37"/>
        <end position="105"/>
    </location>
</feature>
<proteinExistence type="predicted"/>
<dbReference type="Gene3D" id="2.40.160.20">
    <property type="match status" value="1"/>
</dbReference>
<dbReference type="RefSeq" id="WP_237445195.1">
    <property type="nucleotide sequence ID" value="NZ_CAKLPX010000003.1"/>
</dbReference>
<feature type="signal peptide" evidence="1">
    <location>
        <begin position="1"/>
        <end position="19"/>
    </location>
</feature>
<name>A0ABM9AH25_9GAMM</name>
<sequence>MKKKILWLLATAMPALSLAAEEVQPEPVSTVDEQQHEVSYHVLMLEVIDPYADVHSGPAMGYPVLNVIEQGETVEVLTRRPDWYEVRDQRGRRGWISAKQLSRTLQSTGEPVDLPSVGYGDYLKNSWQLGFSAGQFSGGELKGADLFTVAAGYRLFSWLSAEAEWGQLYSADIKGSMYGANILLEPMSHWRLSPVLVLGGGNMDLQEQPKLTPLLADQSTFFNVGLGANYYMGRNFVIRGEYRWYSMSEDKALDIESWKIGFNAFF</sequence>
<evidence type="ECO:0000313" key="3">
    <source>
        <dbReference type="EMBL" id="CAH0992512.1"/>
    </source>
</evidence>
<dbReference type="Gene3D" id="2.30.30.40">
    <property type="entry name" value="SH3 Domains"/>
    <property type="match status" value="1"/>
</dbReference>
<dbReference type="PROSITE" id="PS51781">
    <property type="entry name" value="SH3B"/>
    <property type="match status" value="1"/>
</dbReference>
<dbReference type="InterPro" id="IPR003646">
    <property type="entry name" value="SH3-like_bac-type"/>
</dbReference>